<evidence type="ECO:0000256" key="4">
    <source>
        <dbReference type="ARBA" id="ARBA00023136"/>
    </source>
</evidence>
<dbReference type="PROSITE" id="PS51417">
    <property type="entry name" value="ARF"/>
    <property type="match status" value="1"/>
</dbReference>
<dbReference type="Proteomes" id="UP000008312">
    <property type="component" value="Unassembled WGS sequence"/>
</dbReference>
<dbReference type="SMART" id="SM00173">
    <property type="entry name" value="RAS"/>
    <property type="match status" value="1"/>
</dbReference>
<dbReference type="SMART" id="SM00176">
    <property type="entry name" value="RAN"/>
    <property type="match status" value="1"/>
</dbReference>
<dbReference type="Pfam" id="PF00071">
    <property type="entry name" value="Ras"/>
    <property type="match status" value="1"/>
</dbReference>
<dbReference type="AlphaFoldDB" id="D8M229"/>
<sequence length="182" mass="20209">MGDSRHRECIIKASDYMFKIVLVGDSGVGKSSLLLRFADGAFTESFISTIGVDFRFRTVEVLDKSVKLQIWDTAGQERFRTITSAYYKGADGIMIVYDVTDTETFKDMEDWHKEIQKFTDPGIPICIIGNKSDLTEKKEVAAAVGKEYASSLNASFCETSAKDASNVETAFLQIAEAMVKRA</sequence>
<dbReference type="RefSeq" id="XP_012896166.1">
    <property type="nucleotide sequence ID" value="XM_013040712.1"/>
</dbReference>
<dbReference type="GO" id="GO:0012505">
    <property type="term" value="C:endomembrane system"/>
    <property type="evidence" value="ECO:0007669"/>
    <property type="project" value="UniProtKB-SubCell"/>
</dbReference>
<evidence type="ECO:0000256" key="3">
    <source>
        <dbReference type="ARBA" id="ARBA00023134"/>
    </source>
</evidence>
<evidence type="ECO:0000313" key="5">
    <source>
        <dbReference type="EMBL" id="CBK22118.2"/>
    </source>
</evidence>
<keyword evidence="6" id="KW-1185">Reference proteome</keyword>
<keyword evidence="3" id="KW-0342">GTP-binding</keyword>
<dbReference type="PANTHER" id="PTHR47977">
    <property type="entry name" value="RAS-RELATED PROTEIN RAB"/>
    <property type="match status" value="1"/>
</dbReference>
<organism evidence="5">
    <name type="scientific">Blastocystis hominis</name>
    <dbReference type="NCBI Taxonomy" id="12968"/>
    <lineage>
        <taxon>Eukaryota</taxon>
        <taxon>Sar</taxon>
        <taxon>Stramenopiles</taxon>
        <taxon>Bigyra</taxon>
        <taxon>Opalozoa</taxon>
        <taxon>Opalinata</taxon>
        <taxon>Blastocystidae</taxon>
        <taxon>Blastocystis</taxon>
    </lineage>
</organism>
<dbReference type="InterPro" id="IPR027417">
    <property type="entry name" value="P-loop_NTPase"/>
</dbReference>
<dbReference type="GO" id="GO:0005525">
    <property type="term" value="F:GTP binding"/>
    <property type="evidence" value="ECO:0007669"/>
    <property type="project" value="UniProtKB-KW"/>
</dbReference>
<gene>
    <name evidence="5" type="ORF">GSBLH_T00002182001</name>
</gene>
<comment type="subcellular location">
    <subcellularLocation>
        <location evidence="1">Endomembrane system</location>
    </subcellularLocation>
</comment>
<dbReference type="InParanoid" id="D8M229"/>
<name>D8M229_BLAHO</name>
<dbReference type="GO" id="GO:0003924">
    <property type="term" value="F:GTPase activity"/>
    <property type="evidence" value="ECO:0007669"/>
    <property type="project" value="InterPro"/>
</dbReference>
<dbReference type="OrthoDB" id="9989112at2759"/>
<dbReference type="InterPro" id="IPR005225">
    <property type="entry name" value="Small_GTP-bd"/>
</dbReference>
<evidence type="ECO:0000313" key="6">
    <source>
        <dbReference type="Proteomes" id="UP000008312"/>
    </source>
</evidence>
<keyword evidence="2" id="KW-0547">Nucleotide-binding</keyword>
<dbReference type="SMART" id="SM00174">
    <property type="entry name" value="RHO"/>
    <property type="match status" value="1"/>
</dbReference>
<dbReference type="PROSITE" id="PS51421">
    <property type="entry name" value="RAS"/>
    <property type="match status" value="1"/>
</dbReference>
<dbReference type="InterPro" id="IPR001806">
    <property type="entry name" value="Small_GTPase"/>
</dbReference>
<dbReference type="SMART" id="SM00175">
    <property type="entry name" value="RAB"/>
    <property type="match status" value="1"/>
</dbReference>
<dbReference type="FunFam" id="3.40.50.300:FF:000586">
    <property type="entry name" value="Rab family GTPase"/>
    <property type="match status" value="1"/>
</dbReference>
<proteinExistence type="predicted"/>
<accession>D8M229</accession>
<evidence type="ECO:0000256" key="2">
    <source>
        <dbReference type="ARBA" id="ARBA00022741"/>
    </source>
</evidence>
<dbReference type="Gene3D" id="3.40.50.300">
    <property type="entry name" value="P-loop containing nucleotide triphosphate hydrolases"/>
    <property type="match status" value="1"/>
</dbReference>
<protein>
    <submittedName>
        <fullName evidence="5">Uncharacterized protein</fullName>
    </submittedName>
</protein>
<dbReference type="SUPFAM" id="SSF52540">
    <property type="entry name" value="P-loop containing nucleoside triphosphate hydrolases"/>
    <property type="match status" value="1"/>
</dbReference>
<dbReference type="OMA" id="FADDNYT"/>
<dbReference type="EMBL" id="FN668647">
    <property type="protein sequence ID" value="CBK22118.2"/>
    <property type="molecule type" value="Genomic_DNA"/>
</dbReference>
<dbReference type="PRINTS" id="PR00449">
    <property type="entry name" value="RASTRNSFRMNG"/>
</dbReference>
<dbReference type="InterPro" id="IPR050227">
    <property type="entry name" value="Rab"/>
</dbReference>
<dbReference type="GeneID" id="24919384"/>
<evidence type="ECO:0000256" key="1">
    <source>
        <dbReference type="ARBA" id="ARBA00004308"/>
    </source>
</evidence>
<dbReference type="PROSITE" id="PS51419">
    <property type="entry name" value="RAB"/>
    <property type="match status" value="1"/>
</dbReference>
<reference evidence="5" key="1">
    <citation type="submission" date="2010-02" db="EMBL/GenBank/DDBJ databases">
        <title>Sequencing and annotation of the Blastocystis hominis genome.</title>
        <authorList>
            <person name="Wincker P."/>
        </authorList>
    </citation>
    <scope>NUCLEOTIDE SEQUENCE</scope>
    <source>
        <strain evidence="5">Singapore isolate B</strain>
    </source>
</reference>
<keyword evidence="4" id="KW-0472">Membrane</keyword>
<dbReference type="PROSITE" id="PS51420">
    <property type="entry name" value="RHO"/>
    <property type="match status" value="1"/>
</dbReference>
<dbReference type="NCBIfam" id="TIGR00231">
    <property type="entry name" value="small_GTP"/>
    <property type="match status" value="1"/>
</dbReference>